<evidence type="ECO:0000313" key="3">
    <source>
        <dbReference type="EMBL" id="KAJ9492125.1"/>
    </source>
</evidence>
<dbReference type="GO" id="GO:0004497">
    <property type="term" value="F:monooxygenase activity"/>
    <property type="evidence" value="ECO:0007669"/>
    <property type="project" value="InterPro"/>
</dbReference>
<proteinExistence type="predicted"/>
<dbReference type="Gene3D" id="1.10.630.10">
    <property type="entry name" value="Cytochrome P450"/>
    <property type="match status" value="1"/>
</dbReference>
<dbReference type="CDD" id="cd11062">
    <property type="entry name" value="CYP58-like"/>
    <property type="match status" value="1"/>
</dbReference>
<keyword evidence="1" id="KW-0479">Metal-binding</keyword>
<dbReference type="Pfam" id="PF00067">
    <property type="entry name" value="p450"/>
    <property type="match status" value="2"/>
</dbReference>
<keyword evidence="2" id="KW-0812">Transmembrane</keyword>
<sequence length="578" mass="66304">MQSAHPFQSRVLQWIPMQESFNGWTIPCLLAGAWVAYSSWLGIYRLFLSPLAKFPGPKLAALTQWYEAYFDMVKKGGGQFPFEIKRMHEKYGPIVRINPFELHVDDPDFYDVIYATNKAYDKMEHFQHRFNVPLATFSTSDSDEHRIRRAAISPFFSKSRVRTQNERIQQLASAISRRLTTEYAGQNKPLNVASMWGCYTADVIMDIVFARPKHFSRYPDFESPFTLAIRNMSTWAHVTLHFGWILTIMNQFPDGVAKALFPPFRPIIEFKEEMASEITDILEGRNEAAKDATYSTVFHDLLSSSLPPLELRPARLNDEAVSLVGAGTETTSWSLTIGTFHVVNNPHVALKLKDELAQAIPNPNEMPSWTELEKLPYLSAVIKESKLIPTFLPHLSPHISPSLLKTSPFKRGEILRRETRSKANMDIRFAMCIVLRMAFGGVERLPRINRHGTWTYAEWKIPAGTPVGMDQYHMHMNKDVYPDPTTFRPERWLGNPRAPHGEKPLTHYLTPFARGTRMCTGFNLAYAEIFIGIATIFRRHEFELFETSIRDVDFYAENLKATPWPGSKGVRVLVKELR</sequence>
<feature type="transmembrane region" description="Helical" evidence="2">
    <location>
        <begin position="21"/>
        <end position="43"/>
    </location>
</feature>
<comment type="cofactor">
    <cofactor evidence="1">
        <name>heme</name>
        <dbReference type="ChEBI" id="CHEBI:30413"/>
    </cofactor>
</comment>
<dbReference type="InterPro" id="IPR002401">
    <property type="entry name" value="Cyt_P450_E_grp-I"/>
</dbReference>
<dbReference type="SUPFAM" id="SSF48264">
    <property type="entry name" value="Cytochrome P450"/>
    <property type="match status" value="2"/>
</dbReference>
<keyword evidence="2" id="KW-0472">Membrane</keyword>
<keyword evidence="1" id="KW-0408">Iron</keyword>
<dbReference type="GO" id="GO:0005506">
    <property type="term" value="F:iron ion binding"/>
    <property type="evidence" value="ECO:0007669"/>
    <property type="project" value="InterPro"/>
</dbReference>
<comment type="caution">
    <text evidence="3">The sequence shown here is derived from an EMBL/GenBank/DDBJ whole genome shotgun (WGS) entry which is preliminary data.</text>
</comment>
<evidence type="ECO:0000256" key="2">
    <source>
        <dbReference type="SAM" id="Phobius"/>
    </source>
</evidence>
<dbReference type="InterPro" id="IPR001128">
    <property type="entry name" value="Cyt_P450"/>
</dbReference>
<accession>A0AAI9TSC4</accession>
<organism evidence="3 4">
    <name type="scientific">Penicillium thymicola</name>
    <dbReference type="NCBI Taxonomy" id="293382"/>
    <lineage>
        <taxon>Eukaryota</taxon>
        <taxon>Fungi</taxon>
        <taxon>Dikarya</taxon>
        <taxon>Ascomycota</taxon>
        <taxon>Pezizomycotina</taxon>
        <taxon>Eurotiomycetes</taxon>
        <taxon>Eurotiomycetidae</taxon>
        <taxon>Eurotiales</taxon>
        <taxon>Aspergillaceae</taxon>
        <taxon>Penicillium</taxon>
    </lineage>
</organism>
<dbReference type="InterPro" id="IPR036396">
    <property type="entry name" value="Cyt_P450_sf"/>
</dbReference>
<keyword evidence="1" id="KW-0349">Heme</keyword>
<gene>
    <name evidence="3" type="ORF">VN97_g1087</name>
</gene>
<keyword evidence="4" id="KW-1185">Reference proteome</keyword>
<keyword evidence="2" id="KW-1133">Transmembrane helix</keyword>
<dbReference type="AlphaFoldDB" id="A0AAI9TSC4"/>
<dbReference type="Proteomes" id="UP001227192">
    <property type="component" value="Unassembled WGS sequence"/>
</dbReference>
<dbReference type="InterPro" id="IPR050121">
    <property type="entry name" value="Cytochrome_P450_monoxygenase"/>
</dbReference>
<evidence type="ECO:0000313" key="4">
    <source>
        <dbReference type="Proteomes" id="UP001227192"/>
    </source>
</evidence>
<protein>
    <submittedName>
        <fullName evidence="3">Uncharacterized protein</fullName>
    </submittedName>
</protein>
<dbReference type="GO" id="GO:0043386">
    <property type="term" value="P:mycotoxin biosynthetic process"/>
    <property type="evidence" value="ECO:0007669"/>
    <property type="project" value="UniProtKB-ARBA"/>
</dbReference>
<dbReference type="PANTHER" id="PTHR24305">
    <property type="entry name" value="CYTOCHROME P450"/>
    <property type="match status" value="1"/>
</dbReference>
<name>A0AAI9TSC4_PENTH</name>
<feature type="binding site" description="axial binding residue" evidence="1">
    <location>
        <position position="519"/>
    </location>
    <ligand>
        <name>heme</name>
        <dbReference type="ChEBI" id="CHEBI:30413"/>
    </ligand>
    <ligandPart>
        <name>Fe</name>
        <dbReference type="ChEBI" id="CHEBI:18248"/>
    </ligandPart>
</feature>
<dbReference type="PANTHER" id="PTHR24305:SF231">
    <property type="entry name" value="P450, PUTATIVE (EUROFUNG)-RELATED"/>
    <property type="match status" value="1"/>
</dbReference>
<dbReference type="EMBL" id="LACB01000017">
    <property type="protein sequence ID" value="KAJ9492125.1"/>
    <property type="molecule type" value="Genomic_DNA"/>
</dbReference>
<evidence type="ECO:0000256" key="1">
    <source>
        <dbReference type="PIRSR" id="PIRSR602401-1"/>
    </source>
</evidence>
<dbReference type="GO" id="GO:0020037">
    <property type="term" value="F:heme binding"/>
    <property type="evidence" value="ECO:0007669"/>
    <property type="project" value="InterPro"/>
</dbReference>
<dbReference type="GO" id="GO:0016705">
    <property type="term" value="F:oxidoreductase activity, acting on paired donors, with incorporation or reduction of molecular oxygen"/>
    <property type="evidence" value="ECO:0007669"/>
    <property type="project" value="InterPro"/>
</dbReference>
<dbReference type="PRINTS" id="PR00463">
    <property type="entry name" value="EP450I"/>
</dbReference>
<reference evidence="3" key="2">
    <citation type="journal article" date="2016" name="Fungal Biol.">
        <title>Ochratoxin A production by Penicillium thymicola.</title>
        <authorList>
            <person name="Nguyen H.D.T."/>
            <person name="McMullin D.R."/>
            <person name="Ponomareva E."/>
            <person name="Riley R."/>
            <person name="Pomraning K.R."/>
            <person name="Baker S.E."/>
            <person name="Seifert K.A."/>
        </authorList>
    </citation>
    <scope>NUCLEOTIDE SEQUENCE</scope>
    <source>
        <strain evidence="3">DAOM 180753</strain>
    </source>
</reference>
<reference evidence="3" key="1">
    <citation type="submission" date="2015-06" db="EMBL/GenBank/DDBJ databases">
        <authorList>
            <person name="Nguyen H."/>
        </authorList>
    </citation>
    <scope>NUCLEOTIDE SEQUENCE</scope>
    <source>
        <strain evidence="3">DAOM 180753</strain>
    </source>
</reference>